<evidence type="ECO:0000313" key="3">
    <source>
        <dbReference type="EMBL" id="MCP1108677.1"/>
    </source>
</evidence>
<evidence type="ECO:0000313" key="4">
    <source>
        <dbReference type="Proteomes" id="UP001523565"/>
    </source>
</evidence>
<evidence type="ECO:0000256" key="2">
    <source>
        <dbReference type="SAM" id="Phobius"/>
    </source>
</evidence>
<keyword evidence="2" id="KW-0472">Membrane</keyword>
<feature type="region of interest" description="Disordered" evidence="1">
    <location>
        <begin position="60"/>
        <end position="87"/>
    </location>
</feature>
<keyword evidence="2" id="KW-0812">Transmembrane</keyword>
<name>A0ABT1EHA4_9FIRM</name>
<keyword evidence="4" id="KW-1185">Reference proteome</keyword>
<proteinExistence type="predicted"/>
<keyword evidence="2" id="KW-1133">Transmembrane helix</keyword>
<evidence type="ECO:0000256" key="1">
    <source>
        <dbReference type="SAM" id="MobiDB-lite"/>
    </source>
</evidence>
<feature type="transmembrane region" description="Helical" evidence="2">
    <location>
        <begin position="89"/>
        <end position="111"/>
    </location>
</feature>
<protein>
    <submittedName>
        <fullName evidence="3">Uncharacterized protein</fullName>
    </submittedName>
</protein>
<dbReference type="Proteomes" id="UP001523565">
    <property type="component" value="Unassembled WGS sequence"/>
</dbReference>
<organism evidence="3 4">
    <name type="scientific">Ohessyouella blattaphilus</name>
    <dbReference type="NCBI Taxonomy" id="2949333"/>
    <lineage>
        <taxon>Bacteria</taxon>
        <taxon>Bacillati</taxon>
        <taxon>Bacillota</taxon>
        <taxon>Clostridia</taxon>
        <taxon>Lachnospirales</taxon>
        <taxon>Lachnospiraceae</taxon>
        <taxon>Ohessyouella</taxon>
    </lineage>
</organism>
<reference evidence="3 4" key="1">
    <citation type="journal article" date="2022" name="Genome Biol. Evol.">
        <title>Host diet, physiology and behaviors set the stage for Lachnospiraceae cladogenesis.</title>
        <authorList>
            <person name="Vera-Ponce De Leon A."/>
            <person name="Schneider M."/>
            <person name="Jahnes B.C."/>
            <person name="Sadowski V."/>
            <person name="Camuy-Velez L.A."/>
            <person name="Duan J."/>
            <person name="Sabree Z.L."/>
        </authorList>
    </citation>
    <scope>NUCLEOTIDE SEQUENCE [LARGE SCALE GENOMIC DNA]</scope>
    <source>
        <strain evidence="3 4">PAL227</strain>
    </source>
</reference>
<gene>
    <name evidence="3" type="ORF">NK118_00230</name>
</gene>
<dbReference type="EMBL" id="JAMZFV010000001">
    <property type="protein sequence ID" value="MCP1108677.1"/>
    <property type="molecule type" value="Genomic_DNA"/>
</dbReference>
<dbReference type="RefSeq" id="WP_262067585.1">
    <property type="nucleotide sequence ID" value="NZ_JAMXOC010000001.1"/>
</dbReference>
<accession>A0ABT1EHA4</accession>
<comment type="caution">
    <text evidence="3">The sequence shown here is derived from an EMBL/GenBank/DDBJ whole genome shotgun (WGS) entry which is preliminary data.</text>
</comment>
<sequence length="112" mass="13000">MKCPKCGRELIQSEKNPEYWLCFTCKQKYKKKRQTYSNIPEKEVRAAGEAKVKRRYSQMLEAEEQSKKKKRSKKSSKNDIDNYDDGGSIVPLVVLGVLIIIVAALIAYMYFK</sequence>